<dbReference type="Pfam" id="PF07195">
    <property type="entry name" value="FliD_C"/>
    <property type="match status" value="1"/>
</dbReference>
<evidence type="ECO:0000313" key="9">
    <source>
        <dbReference type="EMBL" id="TGK07661.1"/>
    </source>
</evidence>
<dbReference type="InterPro" id="IPR003481">
    <property type="entry name" value="FliD_N"/>
</dbReference>
<keyword evidence="9" id="KW-0969">Cilium</keyword>
<feature type="domain" description="Flagellar hook-associated protein 2 C-terminal" evidence="8">
    <location>
        <begin position="367"/>
        <end position="627"/>
    </location>
</feature>
<comment type="subcellular location">
    <subcellularLocation>
        <location evidence="1">Bacterial flagellum</location>
    </subcellularLocation>
    <subcellularLocation>
        <location evidence="6">Periplasm</location>
    </subcellularLocation>
    <subcellularLocation>
        <location evidence="6">Periplasmic flagellum</location>
    </subcellularLocation>
</comment>
<comment type="similarity">
    <text evidence="2 6">Belongs to the FliD family.</text>
</comment>
<comment type="function">
    <text evidence="6">Required for morphogenesis and for the elongation of the flagellar filament by facilitating polymerization of the flagellin monomers at the tip of growing filament. Forms a capping structure, which prevents flagellin subunits (transported through the central channel of the flagellum) from leaking out without polymerization at the distal end.</text>
</comment>
<dbReference type="GO" id="GO:0071973">
    <property type="term" value="P:bacterial-type flagellum-dependent cell motility"/>
    <property type="evidence" value="ECO:0007669"/>
    <property type="project" value="TreeGrafter"/>
</dbReference>
<dbReference type="Pfam" id="PF02465">
    <property type="entry name" value="FliD_N"/>
    <property type="match status" value="1"/>
</dbReference>
<dbReference type="RefSeq" id="WP_135585733.1">
    <property type="nucleotide sequence ID" value="NZ_RQEP01000005.1"/>
</dbReference>
<dbReference type="PANTHER" id="PTHR30288:SF0">
    <property type="entry name" value="FLAGELLAR HOOK-ASSOCIATED PROTEIN 2"/>
    <property type="match status" value="1"/>
</dbReference>
<dbReference type="InterPro" id="IPR010809">
    <property type="entry name" value="FliD_C"/>
</dbReference>
<protein>
    <recommendedName>
        <fullName evidence="6">Flagellar hook-associated protein 2</fullName>
        <shortName evidence="6">HAP2</shortName>
    </recommendedName>
    <alternativeName>
        <fullName evidence="6">Flagellar cap protein</fullName>
    </alternativeName>
</protein>
<dbReference type="GO" id="GO:0009424">
    <property type="term" value="C:bacterial-type flagellum hook"/>
    <property type="evidence" value="ECO:0007669"/>
    <property type="project" value="UniProtKB-UniRule"/>
</dbReference>
<reference evidence="9" key="1">
    <citation type="journal article" date="2019" name="PLoS Negl. Trop. Dis.">
        <title>Revisiting the worldwide diversity of Leptospira species in the environment.</title>
        <authorList>
            <person name="Vincent A.T."/>
            <person name="Schiettekatte O."/>
            <person name="Bourhy P."/>
            <person name="Veyrier F.J."/>
            <person name="Picardeau M."/>
        </authorList>
    </citation>
    <scope>NUCLEOTIDE SEQUENCE [LARGE SCALE GENOMIC DNA]</scope>
    <source>
        <strain evidence="9">SSS9</strain>
    </source>
</reference>
<evidence type="ECO:0000313" key="10">
    <source>
        <dbReference type="Proteomes" id="UP000297453"/>
    </source>
</evidence>
<evidence type="ECO:0000259" key="7">
    <source>
        <dbReference type="Pfam" id="PF02465"/>
    </source>
</evidence>
<dbReference type="InterPro" id="IPR040026">
    <property type="entry name" value="FliD"/>
</dbReference>
<evidence type="ECO:0000259" key="8">
    <source>
        <dbReference type="Pfam" id="PF07195"/>
    </source>
</evidence>
<dbReference type="GO" id="GO:0007155">
    <property type="term" value="P:cell adhesion"/>
    <property type="evidence" value="ECO:0007669"/>
    <property type="project" value="InterPro"/>
</dbReference>
<feature type="domain" description="Flagellar hook-associated protein 2 N-terminal" evidence="7">
    <location>
        <begin position="11"/>
        <end position="106"/>
    </location>
</feature>
<evidence type="ECO:0000256" key="5">
    <source>
        <dbReference type="ARBA" id="ARBA00023143"/>
    </source>
</evidence>
<keyword evidence="10" id="KW-1185">Reference proteome</keyword>
<evidence type="ECO:0000256" key="1">
    <source>
        <dbReference type="ARBA" id="ARBA00004365"/>
    </source>
</evidence>
<dbReference type="OrthoDB" id="9810816at2"/>
<comment type="caution">
    <text evidence="9">The sequence shown here is derived from an EMBL/GenBank/DDBJ whole genome shotgun (WGS) entry which is preliminary data.</text>
</comment>
<accession>A0A4R9G843</accession>
<sequence length="646" mass="70383">MPAFSIPGLSSGQDTNQIVKKLVELESKPIRRLERQNGYNQAQVKAWNDLKTLTTDLQNKTREITSFTAPFATKAIVSDPEGVITGDAARSASSGKRKIEVKELATFHQISGDPIDSERKIPAGTFKILSGENEKEIEFPGGTIRDLYLSIRTGAAGIVQPTTVKVDQDKTVLTLAASQSGKDNQLKFDDPNGVLKAAALVGGMLPQDPPQVFPLPWEPGQTNAFQPEKYGMDATAKPVFIPANAEKKEPSKVKLSAKQAFQFHVDAKEGKKGARIEATLSEPLEEGETISLGVLYDQDEQDKILLETAYHKEGKVRITLKSSMEGKKIHKVIVVNQTGKEKEFSSFRFVLPAEFNGAKPAKTIVEAKDASFTVDGIEVTRPKNEGLTDVLDGVLLNLNKKSEGPVTVDIKVDSAKGIKMVKEFIEAYNNVLKYSKDATAVNKESGTSDAKLEDPDITRSFWEGKGKTGILAGENSVIRLIAGMKTITTSSFPALGNSEIRTLADVGISTGEVGSKWADIQEGYLALNEAKLSAKLAENPDAVRNLFAQDTNSDARMDTGVGIDLVEHLKPYTQYAGGLVTSKIKLLEEQVSDNNKKIKNFESHLLSYEKKLKEKFLYMEQGVGRNKAVGSYLSNNLRSQGGDDGK</sequence>
<gene>
    <name evidence="9" type="ORF">EHO59_06060</name>
</gene>
<dbReference type="EMBL" id="RQEP01000005">
    <property type="protein sequence ID" value="TGK07661.1"/>
    <property type="molecule type" value="Genomic_DNA"/>
</dbReference>
<evidence type="ECO:0000256" key="2">
    <source>
        <dbReference type="ARBA" id="ARBA00009764"/>
    </source>
</evidence>
<name>A0A4R9G843_9LEPT</name>
<keyword evidence="5 6" id="KW-0975">Bacterial flagellum</keyword>
<keyword evidence="9" id="KW-0966">Cell projection</keyword>
<keyword evidence="4" id="KW-0175">Coiled coil</keyword>
<organism evidence="9 10">
    <name type="scientific">Leptospira semungkisensis</name>
    <dbReference type="NCBI Taxonomy" id="2484985"/>
    <lineage>
        <taxon>Bacteria</taxon>
        <taxon>Pseudomonadati</taxon>
        <taxon>Spirochaetota</taxon>
        <taxon>Spirochaetia</taxon>
        <taxon>Leptospirales</taxon>
        <taxon>Leptospiraceae</taxon>
        <taxon>Leptospira</taxon>
    </lineage>
</organism>
<evidence type="ECO:0000256" key="4">
    <source>
        <dbReference type="ARBA" id="ARBA00023054"/>
    </source>
</evidence>
<dbReference type="PANTHER" id="PTHR30288">
    <property type="entry name" value="FLAGELLAR CAP/ASSEMBLY PROTEIN FLID"/>
    <property type="match status" value="1"/>
</dbReference>
<dbReference type="NCBIfam" id="NF005188">
    <property type="entry name" value="PRK06664.1"/>
    <property type="match status" value="1"/>
</dbReference>
<keyword evidence="6" id="KW-0574">Periplasm</keyword>
<evidence type="ECO:0000256" key="6">
    <source>
        <dbReference type="RuleBase" id="RU362066"/>
    </source>
</evidence>
<comment type="subunit">
    <text evidence="3 6">Homopentamer.</text>
</comment>
<dbReference type="GO" id="GO:0055040">
    <property type="term" value="C:periplasmic flagellum"/>
    <property type="evidence" value="ECO:0007669"/>
    <property type="project" value="UniProtKB-SubCell"/>
</dbReference>
<dbReference type="AlphaFoldDB" id="A0A4R9G843"/>
<evidence type="ECO:0000256" key="3">
    <source>
        <dbReference type="ARBA" id="ARBA00011255"/>
    </source>
</evidence>
<dbReference type="Proteomes" id="UP000297453">
    <property type="component" value="Unassembled WGS sequence"/>
</dbReference>
<keyword evidence="9" id="KW-0282">Flagellum</keyword>
<proteinExistence type="inferred from homology"/>
<dbReference type="GO" id="GO:0009421">
    <property type="term" value="C:bacterial-type flagellum filament cap"/>
    <property type="evidence" value="ECO:0007669"/>
    <property type="project" value="InterPro"/>
</dbReference>